<dbReference type="PANTHER" id="PTHR23513">
    <property type="entry name" value="INTEGRAL MEMBRANE EFFLUX PROTEIN-RELATED"/>
    <property type="match status" value="1"/>
</dbReference>
<keyword evidence="5" id="KW-0472">Membrane</keyword>
<dbReference type="Proteomes" id="UP000199034">
    <property type="component" value="Unassembled WGS sequence"/>
</dbReference>
<organism evidence="7 8">
    <name type="scientific">Nocardioides lianchengensis</name>
    <dbReference type="NCBI Taxonomy" id="1045774"/>
    <lineage>
        <taxon>Bacteria</taxon>
        <taxon>Bacillati</taxon>
        <taxon>Actinomycetota</taxon>
        <taxon>Actinomycetes</taxon>
        <taxon>Propionibacteriales</taxon>
        <taxon>Nocardioidaceae</taxon>
        <taxon>Nocardioides</taxon>
    </lineage>
</organism>
<dbReference type="PROSITE" id="PS50850">
    <property type="entry name" value="MFS"/>
    <property type="match status" value="1"/>
</dbReference>
<dbReference type="PANTHER" id="PTHR23513:SF6">
    <property type="entry name" value="MAJOR FACILITATOR SUPERFAMILY ASSOCIATED DOMAIN-CONTAINING PROTEIN"/>
    <property type="match status" value="1"/>
</dbReference>
<dbReference type="GO" id="GO:0022857">
    <property type="term" value="F:transmembrane transporter activity"/>
    <property type="evidence" value="ECO:0007669"/>
    <property type="project" value="InterPro"/>
</dbReference>
<evidence type="ECO:0000256" key="2">
    <source>
        <dbReference type="ARBA" id="ARBA00022475"/>
    </source>
</evidence>
<accession>A0A1G6XW18</accession>
<dbReference type="InterPro" id="IPR011701">
    <property type="entry name" value="MFS"/>
</dbReference>
<evidence type="ECO:0000256" key="3">
    <source>
        <dbReference type="ARBA" id="ARBA00022692"/>
    </source>
</evidence>
<feature type="domain" description="Major facilitator superfamily (MFS) profile" evidence="6">
    <location>
        <begin position="12"/>
        <end position="398"/>
    </location>
</feature>
<comment type="subcellular location">
    <subcellularLocation>
        <location evidence="1">Cell membrane</location>
        <topology evidence="1">Multi-pass membrane protein</topology>
    </subcellularLocation>
</comment>
<dbReference type="Pfam" id="PF07690">
    <property type="entry name" value="MFS_1"/>
    <property type="match status" value="1"/>
</dbReference>
<evidence type="ECO:0000313" key="7">
    <source>
        <dbReference type="EMBL" id="SDD82369.1"/>
    </source>
</evidence>
<evidence type="ECO:0000313" key="8">
    <source>
        <dbReference type="Proteomes" id="UP000199034"/>
    </source>
</evidence>
<dbReference type="SUPFAM" id="SSF103473">
    <property type="entry name" value="MFS general substrate transporter"/>
    <property type="match status" value="1"/>
</dbReference>
<dbReference type="InterPro" id="IPR020846">
    <property type="entry name" value="MFS_dom"/>
</dbReference>
<keyword evidence="8" id="KW-1185">Reference proteome</keyword>
<dbReference type="CDD" id="cd06173">
    <property type="entry name" value="MFS_MefA_like"/>
    <property type="match status" value="1"/>
</dbReference>
<keyword evidence="2" id="KW-1003">Cell membrane</keyword>
<keyword evidence="4" id="KW-1133">Transmembrane helix</keyword>
<dbReference type="EMBL" id="FMZM01000011">
    <property type="protein sequence ID" value="SDD82369.1"/>
    <property type="molecule type" value="Genomic_DNA"/>
</dbReference>
<protein>
    <submittedName>
        <fullName evidence="7">Predicted arabinose efflux permease, MFS family</fullName>
    </submittedName>
</protein>
<reference evidence="7 8" key="1">
    <citation type="submission" date="2016-10" db="EMBL/GenBank/DDBJ databases">
        <authorList>
            <person name="de Groot N.N."/>
        </authorList>
    </citation>
    <scope>NUCLEOTIDE SEQUENCE [LARGE SCALE GENOMIC DNA]</scope>
    <source>
        <strain evidence="7 8">CGMCC 4.6858</strain>
    </source>
</reference>
<sequence length="409" mass="42307">MTGHRRLLGNPDFTALWIGQTISELGTRTSLFVFPLLAYALTGSALLAALVEAVHLLGMAGALLPAGVVADRVDRRRMMRAASATGALLYASLALAGLYGALTLPHLLAVALVTGAAAGVFAPAEMAAVRAVVPAEDLPTALSQQQARQHVAALLGAPLGGALYGVTRWLPFAADALSFAASWLLLGRIRADLRPPPRTTPRSPGRDLAAGIRFIAGQPFFRVLTVWAACANLVINALFLVAVLRLVQDGFPPLQIALVEVASGVCGIAGAVVAPWLIDRLPTGRLTVAVAWSFVPLLVPLVFWNSPLVVAVALSVGVFLNPAGNAGIGSYRVAVTPTELQGRVQSTSQFVSMSTMPLAPLLGGLLLEGLGGSGAILVLAVLVAAVALIPTLARSVRTVPRPVEWAVAA</sequence>
<evidence type="ECO:0000256" key="1">
    <source>
        <dbReference type="ARBA" id="ARBA00004651"/>
    </source>
</evidence>
<evidence type="ECO:0000256" key="5">
    <source>
        <dbReference type="ARBA" id="ARBA00023136"/>
    </source>
</evidence>
<dbReference type="GO" id="GO:0005886">
    <property type="term" value="C:plasma membrane"/>
    <property type="evidence" value="ECO:0007669"/>
    <property type="project" value="UniProtKB-SubCell"/>
</dbReference>
<name>A0A1G6XW18_9ACTN</name>
<evidence type="ECO:0000256" key="4">
    <source>
        <dbReference type="ARBA" id="ARBA00022989"/>
    </source>
</evidence>
<dbReference type="Gene3D" id="1.20.1250.20">
    <property type="entry name" value="MFS general substrate transporter like domains"/>
    <property type="match status" value="1"/>
</dbReference>
<keyword evidence="3" id="KW-0812">Transmembrane</keyword>
<dbReference type="InterPro" id="IPR036259">
    <property type="entry name" value="MFS_trans_sf"/>
</dbReference>
<proteinExistence type="predicted"/>
<dbReference type="STRING" id="1045774.SAMN05421872_111110"/>
<dbReference type="OrthoDB" id="9815525at2"/>
<evidence type="ECO:0000259" key="6">
    <source>
        <dbReference type="PROSITE" id="PS50850"/>
    </source>
</evidence>
<dbReference type="RefSeq" id="WP_090859847.1">
    <property type="nucleotide sequence ID" value="NZ_FMZM01000011.1"/>
</dbReference>
<dbReference type="AlphaFoldDB" id="A0A1G6XW18"/>
<gene>
    <name evidence="7" type="ORF">SAMN05421872_111110</name>
</gene>